<dbReference type="PROSITE" id="PS50006">
    <property type="entry name" value="FHA_DOMAIN"/>
    <property type="match status" value="1"/>
</dbReference>
<evidence type="ECO:0000259" key="1">
    <source>
        <dbReference type="PROSITE" id="PS50006"/>
    </source>
</evidence>
<protein>
    <submittedName>
        <fullName evidence="3">Type VI secretion system FHA domain protein</fullName>
    </submittedName>
</protein>
<dbReference type="InterPro" id="IPR008984">
    <property type="entry name" value="SMAD_FHA_dom_sf"/>
</dbReference>
<dbReference type="SUPFAM" id="SSF49879">
    <property type="entry name" value="SMAD/FHA domain"/>
    <property type="match status" value="1"/>
</dbReference>
<evidence type="ECO:0000313" key="3">
    <source>
        <dbReference type="EMBL" id="EXI65726.1"/>
    </source>
</evidence>
<dbReference type="InterPro" id="IPR000253">
    <property type="entry name" value="FHA_dom"/>
</dbReference>
<dbReference type="GO" id="GO:0004016">
    <property type="term" value="F:adenylate cyclase activity"/>
    <property type="evidence" value="ECO:0007669"/>
    <property type="project" value="UniProtKB-ARBA"/>
</dbReference>
<feature type="domain" description="Guanylate cyclase" evidence="2">
    <location>
        <begin position="26"/>
        <end position="139"/>
    </location>
</feature>
<accession>A0A011MT26</accession>
<dbReference type="AlphaFoldDB" id="A0A011MT26"/>
<organism evidence="3 4">
    <name type="scientific">Candidatus Accumulibacter adjunctus</name>
    <dbReference type="NCBI Taxonomy" id="1454001"/>
    <lineage>
        <taxon>Bacteria</taxon>
        <taxon>Pseudomonadati</taxon>
        <taxon>Pseudomonadota</taxon>
        <taxon>Betaproteobacteria</taxon>
        <taxon>Candidatus Accumulibacter</taxon>
    </lineage>
</organism>
<dbReference type="GO" id="GO:0009190">
    <property type="term" value="P:cyclic nucleotide biosynthetic process"/>
    <property type="evidence" value="ECO:0007669"/>
    <property type="project" value="InterPro"/>
</dbReference>
<dbReference type="Pfam" id="PF00498">
    <property type="entry name" value="FHA"/>
    <property type="match status" value="1"/>
</dbReference>
<dbReference type="SMART" id="SM00044">
    <property type="entry name" value="CYCc"/>
    <property type="match status" value="1"/>
</dbReference>
<dbReference type="CDD" id="cd07302">
    <property type="entry name" value="CHD"/>
    <property type="match status" value="1"/>
</dbReference>
<dbReference type="InterPro" id="IPR001054">
    <property type="entry name" value="A/G_cyclase"/>
</dbReference>
<dbReference type="EMBL" id="JFAX01000019">
    <property type="protein sequence ID" value="EXI65726.1"/>
    <property type="molecule type" value="Genomic_DNA"/>
</dbReference>
<dbReference type="Pfam" id="PF00211">
    <property type="entry name" value="Guanylate_cyc"/>
    <property type="match status" value="1"/>
</dbReference>
<reference evidence="3" key="1">
    <citation type="submission" date="2014-02" db="EMBL/GenBank/DDBJ databases">
        <title>Expanding our view of genomic diversity in Candidatus Accumulibacter clades.</title>
        <authorList>
            <person name="Skennerton C.T."/>
            <person name="Barr J.J."/>
            <person name="Slater F.R."/>
            <person name="Bond P.L."/>
            <person name="Tyson G.W."/>
        </authorList>
    </citation>
    <scope>NUCLEOTIDE SEQUENCE [LARGE SCALE GENOMIC DNA]</scope>
</reference>
<keyword evidence="4" id="KW-1185">Reference proteome</keyword>
<dbReference type="PROSITE" id="PS50125">
    <property type="entry name" value="GUANYLATE_CYCLASE_2"/>
    <property type="match status" value="1"/>
</dbReference>
<comment type="caution">
    <text evidence="3">The sequence shown here is derived from an EMBL/GenBank/DDBJ whole genome shotgun (WGS) entry which is preliminary data.</text>
</comment>
<sequence length="318" mass="35607">MKARSPKTSVMPEPGSAPVPEPVTATVLFADICGSSRLFEEYGDWQARQIESQVLDTLMAKTGEFDGMVIKTIGDEIMSRFPDAERAVTAACEMHRALRDDLSLLDFNIAVKIGLQHGPLLVEPDDLFGDAVNVAARMVSLARADQIITTLDTIRCLPDELQQMTRSLGLSRVRGRQREEEIVEIMWQEPGTVTQLIGPGPQKERQQLLSTRLILTHRGTRFELRDDSPPFTIGRGDRNILVVDEDQVSRNHADVYFRQGKFILVDGSTNGTYLRLDNGARFFVQREEFVLHEQGEISLGEAVRDGDPGLIRFQCLLN</sequence>
<dbReference type="Gene3D" id="3.30.70.1230">
    <property type="entry name" value="Nucleotide cyclase"/>
    <property type="match status" value="1"/>
</dbReference>
<dbReference type="SUPFAM" id="SSF55073">
    <property type="entry name" value="Nucleotide cyclase"/>
    <property type="match status" value="1"/>
</dbReference>
<feature type="domain" description="FHA" evidence="1">
    <location>
        <begin position="231"/>
        <end position="274"/>
    </location>
</feature>
<dbReference type="PANTHER" id="PTHR43081">
    <property type="entry name" value="ADENYLATE CYCLASE, TERMINAL-DIFFERENTIATION SPECIFIC-RELATED"/>
    <property type="match status" value="1"/>
</dbReference>
<dbReference type="InterPro" id="IPR029787">
    <property type="entry name" value="Nucleotide_cyclase"/>
</dbReference>
<evidence type="ECO:0000259" key="2">
    <source>
        <dbReference type="PROSITE" id="PS50125"/>
    </source>
</evidence>
<dbReference type="GO" id="GO:0035556">
    <property type="term" value="P:intracellular signal transduction"/>
    <property type="evidence" value="ECO:0007669"/>
    <property type="project" value="InterPro"/>
</dbReference>
<evidence type="ECO:0000313" key="4">
    <source>
        <dbReference type="Proteomes" id="UP000020218"/>
    </source>
</evidence>
<dbReference type="CDD" id="cd00060">
    <property type="entry name" value="FHA"/>
    <property type="match status" value="1"/>
</dbReference>
<gene>
    <name evidence="3" type="ORF">AW08_02937</name>
</gene>
<proteinExistence type="predicted"/>
<dbReference type="STRING" id="1454001.AW08_02937"/>
<dbReference type="PANTHER" id="PTHR43081:SF1">
    <property type="entry name" value="ADENYLATE CYCLASE, TERMINAL-DIFFERENTIATION SPECIFIC"/>
    <property type="match status" value="1"/>
</dbReference>
<dbReference type="Proteomes" id="UP000020218">
    <property type="component" value="Unassembled WGS sequence"/>
</dbReference>
<dbReference type="PATRIC" id="fig|1454001.3.peg.2981"/>
<dbReference type="Gene3D" id="2.60.200.20">
    <property type="match status" value="1"/>
</dbReference>
<dbReference type="InterPro" id="IPR050697">
    <property type="entry name" value="Adenylyl/Guanylyl_Cyclase_3/4"/>
</dbReference>
<dbReference type="SMART" id="SM00240">
    <property type="entry name" value="FHA"/>
    <property type="match status" value="1"/>
</dbReference>
<name>A0A011MT26_9PROT</name>